<reference evidence="13 14" key="1">
    <citation type="submission" date="2022-05" db="EMBL/GenBank/DDBJ databases">
        <authorList>
            <consortium name="Genoscope - CEA"/>
            <person name="William W."/>
        </authorList>
    </citation>
    <scope>NUCLEOTIDE SEQUENCE [LARGE SCALE GENOMIC DNA]</scope>
</reference>
<feature type="compositionally biased region" description="Polar residues" evidence="10">
    <location>
        <begin position="1386"/>
        <end position="1397"/>
    </location>
</feature>
<name>A0ABN8M5A3_9CNID</name>
<dbReference type="EMBL" id="CALNXI010000233">
    <property type="protein sequence ID" value="CAH3022778.1"/>
    <property type="molecule type" value="Genomic_DNA"/>
</dbReference>
<feature type="region of interest" description="Disordered" evidence="10">
    <location>
        <begin position="1383"/>
        <end position="1527"/>
    </location>
</feature>
<evidence type="ECO:0000256" key="9">
    <source>
        <dbReference type="ARBA" id="ARBA00023306"/>
    </source>
</evidence>
<evidence type="ECO:0000256" key="4">
    <source>
        <dbReference type="ARBA" id="ARBA00022454"/>
    </source>
</evidence>
<dbReference type="Pfam" id="PF12717">
    <property type="entry name" value="Cnd1"/>
    <property type="match status" value="1"/>
</dbReference>
<evidence type="ECO:0000256" key="2">
    <source>
        <dbReference type="ARBA" id="ARBA00004286"/>
    </source>
</evidence>
<accession>A0ABN8M5A3</accession>
<evidence type="ECO:0000313" key="14">
    <source>
        <dbReference type="Proteomes" id="UP001159427"/>
    </source>
</evidence>
<evidence type="ECO:0000256" key="10">
    <source>
        <dbReference type="SAM" id="MobiDB-lite"/>
    </source>
</evidence>
<dbReference type="Proteomes" id="UP001159427">
    <property type="component" value="Unassembled WGS sequence"/>
</dbReference>
<feature type="domain" description="Condensin complex subunit 1 C-terminal" evidence="11">
    <location>
        <begin position="1142"/>
        <end position="1303"/>
    </location>
</feature>
<keyword evidence="6" id="KW-0498">Mitosis</keyword>
<evidence type="ECO:0000259" key="12">
    <source>
        <dbReference type="Pfam" id="PF12922"/>
    </source>
</evidence>
<feature type="non-terminal residue" evidence="13">
    <location>
        <position position="1"/>
    </location>
</feature>
<feature type="compositionally biased region" description="Basic residues" evidence="10">
    <location>
        <begin position="1517"/>
        <end position="1527"/>
    </location>
</feature>
<keyword evidence="14" id="KW-1185">Reference proteome</keyword>
<evidence type="ECO:0000313" key="13">
    <source>
        <dbReference type="EMBL" id="CAH3022778.1"/>
    </source>
</evidence>
<dbReference type="InterPro" id="IPR011989">
    <property type="entry name" value="ARM-like"/>
</dbReference>
<comment type="caution">
    <text evidence="13">The sequence shown here is derived from an EMBL/GenBank/DDBJ whole genome shotgun (WGS) entry which is preliminary data.</text>
</comment>
<evidence type="ECO:0000256" key="5">
    <source>
        <dbReference type="ARBA" id="ARBA00022618"/>
    </source>
</evidence>
<dbReference type="PANTHER" id="PTHR14222:SF2">
    <property type="entry name" value="CONDENSIN COMPLEX SUBUNIT 1"/>
    <property type="match status" value="1"/>
</dbReference>
<dbReference type="PANTHER" id="PTHR14222">
    <property type="entry name" value="CONDENSIN"/>
    <property type="match status" value="1"/>
</dbReference>
<proteinExistence type="inferred from homology"/>
<evidence type="ECO:0000256" key="6">
    <source>
        <dbReference type="ARBA" id="ARBA00022776"/>
    </source>
</evidence>
<feature type="compositionally biased region" description="Polar residues" evidence="10">
    <location>
        <begin position="1493"/>
        <end position="1516"/>
    </location>
</feature>
<dbReference type="Pfam" id="PF12922">
    <property type="entry name" value="Cnd1_N"/>
    <property type="match status" value="1"/>
</dbReference>
<feature type="compositionally biased region" description="Basic residues" evidence="10">
    <location>
        <begin position="1445"/>
        <end position="1459"/>
    </location>
</feature>
<dbReference type="InterPro" id="IPR032682">
    <property type="entry name" value="Cnd1_C"/>
</dbReference>
<feature type="region of interest" description="Disordered" evidence="10">
    <location>
        <begin position="941"/>
        <end position="975"/>
    </location>
</feature>
<evidence type="ECO:0000256" key="8">
    <source>
        <dbReference type="ARBA" id="ARBA00023242"/>
    </source>
</evidence>
<feature type="region of interest" description="Disordered" evidence="10">
    <location>
        <begin position="1015"/>
        <end position="1047"/>
    </location>
</feature>
<keyword evidence="9" id="KW-0131">Cell cycle</keyword>
<protein>
    <recommendedName>
        <fullName evidence="15">Condensin complex subunit 1</fullName>
    </recommendedName>
</protein>
<feature type="compositionally biased region" description="Acidic residues" evidence="10">
    <location>
        <begin position="1463"/>
        <end position="1492"/>
    </location>
</feature>
<feature type="compositionally biased region" description="Pro residues" evidence="10">
    <location>
        <begin position="1430"/>
        <end position="1444"/>
    </location>
</feature>
<evidence type="ECO:0000259" key="11">
    <source>
        <dbReference type="Pfam" id="PF12717"/>
    </source>
</evidence>
<feature type="compositionally biased region" description="Basic and acidic residues" evidence="10">
    <location>
        <begin position="1015"/>
        <end position="1025"/>
    </location>
</feature>
<feature type="domain" description="Condensin complex subunit 1 N-terminal" evidence="12">
    <location>
        <begin position="84"/>
        <end position="247"/>
    </location>
</feature>
<comment type="similarity">
    <text evidence="3">Belongs to the CND1 (condensin subunit 1) family.</text>
</comment>
<evidence type="ECO:0000256" key="7">
    <source>
        <dbReference type="ARBA" id="ARBA00023067"/>
    </source>
</evidence>
<dbReference type="SUPFAM" id="SSF48371">
    <property type="entry name" value="ARM repeat"/>
    <property type="match status" value="2"/>
</dbReference>
<dbReference type="Gene3D" id="1.25.10.10">
    <property type="entry name" value="Leucine-rich Repeat Variant"/>
    <property type="match status" value="2"/>
</dbReference>
<dbReference type="InterPro" id="IPR007673">
    <property type="entry name" value="Condensin_cplx_su1"/>
</dbReference>
<evidence type="ECO:0000256" key="3">
    <source>
        <dbReference type="ARBA" id="ARBA00009606"/>
    </source>
</evidence>
<dbReference type="InterPro" id="IPR016024">
    <property type="entry name" value="ARM-type_fold"/>
</dbReference>
<keyword evidence="5" id="KW-0132">Cell division</keyword>
<gene>
    <name evidence="13" type="ORF">PEVE_00016816</name>
</gene>
<evidence type="ECO:0000256" key="1">
    <source>
        <dbReference type="ARBA" id="ARBA00004123"/>
    </source>
</evidence>
<comment type="subcellular location">
    <subcellularLocation>
        <location evidence="2">Chromosome</location>
    </subcellularLocation>
    <subcellularLocation>
        <location evidence="1">Nucleus</location>
    </subcellularLocation>
</comment>
<keyword evidence="4" id="KW-0158">Chromosome</keyword>
<sequence length="1527" mass="171004">IFNREKQDTKSMDVDFVIPLSKDDLLSGEAGCYVVDEVLSARVLPNKLRDCLTELRSGGPAVVLETFDCFFSLLRRFDEVESTLREGTWDTLLYVLSQFTNMLPSVLEEGDIDFQVRRTHLNTLKMLCYLLTQLADSFEVEATKPSTEVIIGGKKKGKSAMAKKKTSNCWEWDEQRDVLIQTLGQLLQLDVNRLWEPPIVEEDFVNLITGCCYKLLENPASIKSGTTKSLIFNLLGVMVKKYNYGLGVSLKIVQLLQHFEHLVQPLAQAVETFVTEFSVKSIVSEVLRSIGRMDPRDLARDTSGTRAYADFLVELAGRVPSQIIPNISVLLCHLDGESYSMRNGILGLMGEIVVKVLCKEDLDDAAKKLRDQLLDKLEEHIHDVNAYVRSKALHIWLELCKEKAIPLSRQPHLLELVISRLQDKSSIVRKNAIQLLKTCLICNPFGAQLPLEHLQQNLLKETEKLKKMAPHLSDDQDGQVPVVPATENASEIWEAIKPEVKATIEEYFDQEDIIDEDDGPVEFQGDMDDALRCALKQIRNNLNHGHHKRALAVLKAAMITWPDCDIFATTELSSEQEDEQSNKAENASFPKSVEDQLSIMKAIFLASEGETETTAAEGADIDLHELVQVSTEHENQDSSTNQPGNGLVNDITKQQMIVQFLKDYVHFQTQMEKAVPTLCQLLGSKSISDVNESIKFFVVASEFGLQSAIVGVRRMLVLIWSRDSAVRDAVVEAYKGLYLDPEAPNARSKTALIVKNLIALTQGASIGDLTSLEELISELMKENLIPGPVIKLLWEKFTMKAAQTTEEESRAALVLLGMLAGAEADIVRSNIDVLVTTGLGPRAEDDFLLARVTCVALLKLAKTHKKPGLSAEEPFRLASSHAVFERLTEIVVSGVRKLDKPDWTPMMEQALNVIYFLAEHPETIAESIIKKIAACLLDKSENTVDPEEETTSEREENVSNDDTMDNDGRSSNPQTTCHAGVLARFLSMSGHVALRHMVHLDVGVLGEIKRRQVIEENEKEKEKQANKRKGPHHESNTNTTKDPGASETIEEELGLTGATADDVETEYIRKICEHDIVTDGTLLASLRPLLVCVCSNPVKYSDPNLRASASLALAKFMLVSSEFCEAHLQLLFTILEKAPQATIRANTIVAVGDLTFRFPNLIEPWTSHLYARLRDESGHVRKNTLMVLTHLILNDMVKVKGQISEMATCLEDKDNRISDLAKLFFLELSKKGNAIYNILPDVISRLSDPDCGIEEEPFRNIMRYLLSFIQKDRQSESLVEKLCHRFRATKTERQWRDLAFCLSMLSYNERGIRKLQENFACFHDKLAEEDVYQSFLAIVGKSKKFAKPEVKALVDELEQRISQCHTKGMEDEEDYERASKALGAATGSNKAKRSVNTPAGKGNRAQKGRTPATKKKRQKKTVEDSDDEPSPMPLRTPGNAPRPPKPTKAKSTNQRRRKMPVFESDDEDSIELFDLDEEEENSTGLDSEDDENVNPNASNKHNSNGGKSRGVESQGTRKSRRRRLSST</sequence>
<dbReference type="InterPro" id="IPR024324">
    <property type="entry name" value="Condensin_cplx_su1_N"/>
</dbReference>
<dbReference type="PIRSF" id="PIRSF017127">
    <property type="entry name" value="Condensin_D2"/>
    <property type="match status" value="1"/>
</dbReference>
<keyword evidence="7" id="KW-0226">DNA condensation</keyword>
<evidence type="ECO:0008006" key="15">
    <source>
        <dbReference type="Google" id="ProtNLM"/>
    </source>
</evidence>
<dbReference type="InterPro" id="IPR026971">
    <property type="entry name" value="CND1/NCAPD3"/>
</dbReference>
<organism evidence="13 14">
    <name type="scientific">Porites evermanni</name>
    <dbReference type="NCBI Taxonomy" id="104178"/>
    <lineage>
        <taxon>Eukaryota</taxon>
        <taxon>Metazoa</taxon>
        <taxon>Cnidaria</taxon>
        <taxon>Anthozoa</taxon>
        <taxon>Hexacorallia</taxon>
        <taxon>Scleractinia</taxon>
        <taxon>Fungiina</taxon>
        <taxon>Poritidae</taxon>
        <taxon>Porites</taxon>
    </lineage>
</organism>
<feature type="compositionally biased region" description="Basic residues" evidence="10">
    <location>
        <begin position="1404"/>
        <end position="1419"/>
    </location>
</feature>
<keyword evidence="8" id="KW-0539">Nucleus</keyword>